<evidence type="ECO:0000256" key="6">
    <source>
        <dbReference type="ARBA" id="ARBA00023209"/>
    </source>
</evidence>
<dbReference type="GO" id="GO:0008654">
    <property type="term" value="P:phospholipid biosynthetic process"/>
    <property type="evidence" value="ECO:0007669"/>
    <property type="project" value="UniProtKB-KW"/>
</dbReference>
<evidence type="ECO:0000256" key="4">
    <source>
        <dbReference type="ARBA" id="ARBA00022679"/>
    </source>
</evidence>
<comment type="subcellular location">
    <subcellularLocation>
        <location evidence="10">Cytoplasm</location>
    </subcellularLocation>
    <text evidence="10">Associated with the membrane possibly through PlsY.</text>
</comment>
<evidence type="ECO:0000256" key="3">
    <source>
        <dbReference type="ARBA" id="ARBA00022516"/>
    </source>
</evidence>
<evidence type="ECO:0000256" key="5">
    <source>
        <dbReference type="ARBA" id="ARBA00023098"/>
    </source>
</evidence>
<keyword evidence="5 10" id="KW-0443">Lipid metabolism</keyword>
<sequence>MTTYNATIALDAMGGDHGVSVVVPAAVGICRENPRVRLILVGDEAAIDAELASAGAQRSEQLVVRHASQTVAMDESPSQALRLKKDSSMRVSINLVKENEADASVSAGNTGALMATARYVLKTLPGIDRPAIITTIPSIGGYTRMLDLGANVDCSAEHLFQFAVMGSVLAEALDGIEQPRVGLLNIGEEDIKGNDQVKQAARILSTQDGLNYIGYVEADGIYSDDVDVVVCDGFVGNVALKSAEGVASIISHYMREEFRRNLFTKLAGLIAMPVIRRFRSRIDPRRYNGASLLGLRGIVLKSHGSADVYAFQRAIKTAVLEAEKAVPALIDRRLDEMLSERPDK</sequence>
<dbReference type="PIRSF" id="PIRSF002465">
    <property type="entry name" value="Phsphlp_syn_PlsX"/>
    <property type="match status" value="1"/>
</dbReference>
<dbReference type="PANTHER" id="PTHR30100:SF1">
    <property type="entry name" value="PHOSPHATE ACYLTRANSFERASE"/>
    <property type="match status" value="1"/>
</dbReference>
<keyword evidence="2 10" id="KW-0963">Cytoplasm</keyword>
<dbReference type="Gene3D" id="3.40.718.10">
    <property type="entry name" value="Isopropylmalate Dehydrogenase"/>
    <property type="match status" value="1"/>
</dbReference>
<dbReference type="SUPFAM" id="SSF53659">
    <property type="entry name" value="Isocitrate/Isopropylmalate dehydrogenase-like"/>
    <property type="match status" value="1"/>
</dbReference>
<comment type="function">
    <text evidence="10">Catalyzes the reversible formation of acyl-phosphate (acyl-PO(4)) from acyl-[acyl-carrier-protein] (acyl-ACP). This enzyme utilizes acyl-ACP as fatty acyl donor, but not acyl-CoA.</text>
</comment>
<evidence type="ECO:0000256" key="7">
    <source>
        <dbReference type="ARBA" id="ARBA00023264"/>
    </source>
</evidence>
<evidence type="ECO:0000256" key="8">
    <source>
        <dbReference type="ARBA" id="ARBA00024069"/>
    </source>
</evidence>
<dbReference type="PANTHER" id="PTHR30100">
    <property type="entry name" value="FATTY ACID/PHOSPHOLIPID SYNTHESIS PROTEIN PLSX"/>
    <property type="match status" value="1"/>
</dbReference>
<keyword evidence="3 10" id="KW-0444">Lipid biosynthesis</keyword>
<evidence type="ECO:0000256" key="9">
    <source>
        <dbReference type="ARBA" id="ARBA00046608"/>
    </source>
</evidence>
<evidence type="ECO:0000313" key="12">
    <source>
        <dbReference type="Proteomes" id="UP001205843"/>
    </source>
</evidence>
<dbReference type="EMBL" id="JALJXV010000008">
    <property type="protein sequence ID" value="MCP1676290.1"/>
    <property type="molecule type" value="Genomic_DNA"/>
</dbReference>
<name>A0AAE3G5R2_9GAMM</name>
<dbReference type="RefSeq" id="WP_253481807.1">
    <property type="nucleotide sequence ID" value="NZ_JALJXV010000008.1"/>
</dbReference>
<dbReference type="Proteomes" id="UP001205843">
    <property type="component" value="Unassembled WGS sequence"/>
</dbReference>
<keyword evidence="4 10" id="KW-0808">Transferase</keyword>
<keyword evidence="6 10" id="KW-0594">Phospholipid biosynthesis</keyword>
<evidence type="ECO:0000256" key="2">
    <source>
        <dbReference type="ARBA" id="ARBA00022490"/>
    </source>
</evidence>
<dbReference type="GO" id="GO:0005737">
    <property type="term" value="C:cytoplasm"/>
    <property type="evidence" value="ECO:0007669"/>
    <property type="project" value="UniProtKB-SubCell"/>
</dbReference>
<comment type="catalytic activity">
    <reaction evidence="1 10">
        <text>a fatty acyl-[ACP] + phosphate = an acyl phosphate + holo-[ACP]</text>
        <dbReference type="Rhea" id="RHEA:42292"/>
        <dbReference type="Rhea" id="RHEA-COMP:9685"/>
        <dbReference type="Rhea" id="RHEA-COMP:14125"/>
        <dbReference type="ChEBI" id="CHEBI:43474"/>
        <dbReference type="ChEBI" id="CHEBI:59918"/>
        <dbReference type="ChEBI" id="CHEBI:64479"/>
        <dbReference type="ChEBI" id="CHEBI:138651"/>
        <dbReference type="EC" id="2.3.1.274"/>
    </reaction>
</comment>
<reference evidence="11" key="1">
    <citation type="submission" date="2022-03" db="EMBL/GenBank/DDBJ databases">
        <title>Genomic Encyclopedia of Type Strains, Phase III (KMG-III): the genomes of soil and plant-associated and newly described type strains.</title>
        <authorList>
            <person name="Whitman W."/>
        </authorList>
    </citation>
    <scope>NUCLEOTIDE SEQUENCE</scope>
    <source>
        <strain evidence="11">ANL 6-2</strain>
    </source>
</reference>
<dbReference type="HAMAP" id="MF_00019">
    <property type="entry name" value="PlsX"/>
    <property type="match status" value="1"/>
</dbReference>
<gene>
    <name evidence="10" type="primary">plsX</name>
    <name evidence="11" type="ORF">J2T57_003449</name>
</gene>
<dbReference type="InterPro" id="IPR003664">
    <property type="entry name" value="FA_synthesis"/>
</dbReference>
<dbReference type="GO" id="GO:0043811">
    <property type="term" value="F:phosphate:acyl-[acyl carrier protein] acyltransferase activity"/>
    <property type="evidence" value="ECO:0007669"/>
    <property type="project" value="UniProtKB-UniRule"/>
</dbReference>
<dbReference type="AlphaFoldDB" id="A0AAE3G5R2"/>
<comment type="pathway">
    <text evidence="10">Lipid metabolism; phospholipid metabolism.</text>
</comment>
<dbReference type="NCBIfam" id="TIGR00182">
    <property type="entry name" value="plsX"/>
    <property type="match status" value="1"/>
</dbReference>
<evidence type="ECO:0000256" key="1">
    <source>
        <dbReference type="ARBA" id="ARBA00001232"/>
    </source>
</evidence>
<proteinExistence type="inferred from homology"/>
<organism evidence="11 12">
    <name type="scientific">Natronocella acetinitrilica</name>
    <dbReference type="NCBI Taxonomy" id="414046"/>
    <lineage>
        <taxon>Bacteria</taxon>
        <taxon>Pseudomonadati</taxon>
        <taxon>Pseudomonadota</taxon>
        <taxon>Gammaproteobacteria</taxon>
        <taxon>Chromatiales</taxon>
        <taxon>Ectothiorhodospiraceae</taxon>
        <taxon>Natronocella</taxon>
    </lineage>
</organism>
<dbReference type="EC" id="2.3.1.274" evidence="8 10"/>
<dbReference type="GO" id="GO:0006633">
    <property type="term" value="P:fatty acid biosynthetic process"/>
    <property type="evidence" value="ECO:0007669"/>
    <property type="project" value="UniProtKB-UniRule"/>
</dbReference>
<dbReference type="InterPro" id="IPR012281">
    <property type="entry name" value="Phospholipid_synth_PlsX-like"/>
</dbReference>
<keyword evidence="7 10" id="KW-1208">Phospholipid metabolism</keyword>
<evidence type="ECO:0000313" key="11">
    <source>
        <dbReference type="EMBL" id="MCP1676290.1"/>
    </source>
</evidence>
<dbReference type="Pfam" id="PF02504">
    <property type="entry name" value="FA_synthesis"/>
    <property type="match status" value="1"/>
</dbReference>
<comment type="caution">
    <text evidence="11">The sequence shown here is derived from an EMBL/GenBank/DDBJ whole genome shotgun (WGS) entry which is preliminary data.</text>
</comment>
<keyword evidence="11" id="KW-0012">Acyltransferase</keyword>
<evidence type="ECO:0000256" key="10">
    <source>
        <dbReference type="HAMAP-Rule" id="MF_00019"/>
    </source>
</evidence>
<accession>A0AAE3G5R2</accession>
<protein>
    <recommendedName>
        <fullName evidence="8 10">Phosphate acyltransferase</fullName>
        <ecNumber evidence="8 10">2.3.1.274</ecNumber>
    </recommendedName>
    <alternativeName>
        <fullName evidence="10">Acyl-ACP phosphotransacylase</fullName>
    </alternativeName>
    <alternativeName>
        <fullName evidence="10">Acyl-[acyl-carrier-protein]--phosphate acyltransferase</fullName>
    </alternativeName>
    <alternativeName>
        <fullName evidence="10">Phosphate-acyl-ACP acyltransferase</fullName>
    </alternativeName>
</protein>
<comment type="similarity">
    <text evidence="10">Belongs to the PlsX family.</text>
</comment>
<comment type="subunit">
    <text evidence="9 10">Homodimer. Probably interacts with PlsY.</text>
</comment>
<keyword evidence="12" id="KW-1185">Reference proteome</keyword>